<dbReference type="EMBL" id="CAAALY010051220">
    <property type="protein sequence ID" value="VEL21418.1"/>
    <property type="molecule type" value="Genomic_DNA"/>
</dbReference>
<keyword evidence="2" id="KW-1185">Reference proteome</keyword>
<reference evidence="1" key="1">
    <citation type="submission" date="2018-11" db="EMBL/GenBank/DDBJ databases">
        <authorList>
            <consortium name="Pathogen Informatics"/>
        </authorList>
    </citation>
    <scope>NUCLEOTIDE SEQUENCE</scope>
</reference>
<sequence>MRHHLQLNSILFTFSVNPSVTVCPTSLAQLGLRLSETLCNVPRRGTFPYASPTSSVSGIIVSTDLQRITFRFDKL</sequence>
<gene>
    <name evidence="1" type="ORF">PXEA_LOCUS14858</name>
</gene>
<comment type="caution">
    <text evidence="1">The sequence shown here is derived from an EMBL/GenBank/DDBJ whole genome shotgun (WGS) entry which is preliminary data.</text>
</comment>
<name>A0A448WVW0_9PLAT</name>
<accession>A0A448WVW0</accession>
<proteinExistence type="predicted"/>
<dbReference type="Proteomes" id="UP000784294">
    <property type="component" value="Unassembled WGS sequence"/>
</dbReference>
<evidence type="ECO:0000313" key="2">
    <source>
        <dbReference type="Proteomes" id="UP000784294"/>
    </source>
</evidence>
<protein>
    <submittedName>
        <fullName evidence="1">Uncharacterized protein</fullName>
    </submittedName>
</protein>
<organism evidence="1 2">
    <name type="scientific">Protopolystoma xenopodis</name>
    <dbReference type="NCBI Taxonomy" id="117903"/>
    <lineage>
        <taxon>Eukaryota</taxon>
        <taxon>Metazoa</taxon>
        <taxon>Spiralia</taxon>
        <taxon>Lophotrochozoa</taxon>
        <taxon>Platyhelminthes</taxon>
        <taxon>Monogenea</taxon>
        <taxon>Polyopisthocotylea</taxon>
        <taxon>Polystomatidea</taxon>
        <taxon>Polystomatidae</taxon>
        <taxon>Protopolystoma</taxon>
    </lineage>
</organism>
<dbReference type="AlphaFoldDB" id="A0A448WVW0"/>
<evidence type="ECO:0000313" key="1">
    <source>
        <dbReference type="EMBL" id="VEL21418.1"/>
    </source>
</evidence>